<feature type="binding site" evidence="11">
    <location>
        <position position="235"/>
    </location>
    <ligand>
        <name>substrate</name>
    </ligand>
</feature>
<feature type="active site" description="Proton donor/acceptor" evidence="10">
    <location>
        <position position="282"/>
    </location>
</feature>
<keyword evidence="15" id="KW-1185">Reference proteome</keyword>
<keyword evidence="6 9" id="KW-0119">Carbohydrate metabolism</keyword>
<dbReference type="PANTHER" id="PTHR11113">
    <property type="entry name" value="N-ACETYLGLUCOSAMINE-6-PHOSPHATE DEACETYLASE"/>
    <property type="match status" value="1"/>
</dbReference>
<feature type="binding site" evidence="11">
    <location>
        <begin position="227"/>
        <end position="228"/>
    </location>
    <ligand>
        <name>substrate</name>
    </ligand>
</feature>
<dbReference type="NCBIfam" id="TIGR00221">
    <property type="entry name" value="nagA"/>
    <property type="match status" value="1"/>
</dbReference>
<evidence type="ECO:0000256" key="10">
    <source>
        <dbReference type="PIRSR" id="PIRSR038994-1"/>
    </source>
</evidence>
<dbReference type="FunFam" id="3.20.20.140:FF:000004">
    <property type="entry name" value="N-acetylglucosamine-6-phosphate deacetylase"/>
    <property type="match status" value="1"/>
</dbReference>
<dbReference type="Gene3D" id="2.30.40.10">
    <property type="entry name" value="Urease, subunit C, domain 1"/>
    <property type="match status" value="1"/>
</dbReference>
<comment type="pathway">
    <text evidence="8">Amino-sugar metabolism; N-acetylneuraminate degradation; D-fructose 6-phosphate from N-acetylneuraminate: step 4/5.</text>
</comment>
<feature type="binding site" evidence="11">
    <location>
        <position position="148"/>
    </location>
    <ligand>
        <name>substrate</name>
    </ligand>
</feature>
<reference evidence="14 15" key="1">
    <citation type="submission" date="2016-04" db="EMBL/GenBank/DDBJ databases">
        <title>Draft genome sequence of Aeribacillus pallidus 8m3 from petroleum reservoir.</title>
        <authorList>
            <person name="Poltaraus A.B."/>
            <person name="Nazina T.N."/>
            <person name="Tourova T.P."/>
            <person name="Malakho S.M."/>
            <person name="Korshunova A.V."/>
            <person name="Sokolova D.S."/>
        </authorList>
    </citation>
    <scope>NUCLEOTIDE SEQUENCE [LARGE SCALE GENOMIC DNA]</scope>
    <source>
        <strain evidence="14 15">8m3</strain>
    </source>
</reference>
<proteinExistence type="inferred from homology"/>
<dbReference type="InterPro" id="IPR032466">
    <property type="entry name" value="Metal_Hydrolase"/>
</dbReference>
<dbReference type="InterPro" id="IPR003764">
    <property type="entry name" value="GlcNAc_6-P_deAcase"/>
</dbReference>
<dbReference type="EC" id="3.5.1.25" evidence="2"/>
<dbReference type="InterPro" id="IPR011059">
    <property type="entry name" value="Metal-dep_hydrolase_composite"/>
</dbReference>
<evidence type="ECO:0000256" key="12">
    <source>
        <dbReference type="PIRSR" id="PIRSR038994-3"/>
    </source>
</evidence>
<comment type="caution">
    <text evidence="14">The sequence shown here is derived from an EMBL/GenBank/DDBJ whole genome shotgun (WGS) entry which is preliminary data.</text>
</comment>
<name>A0A161ZRL9_9BACI</name>
<gene>
    <name evidence="14" type="ORF">AZI98_14050</name>
</gene>
<dbReference type="InterPro" id="IPR006680">
    <property type="entry name" value="Amidohydro-rel"/>
</dbReference>
<protein>
    <recommendedName>
        <fullName evidence="3">N-acetylglucosamine-6-phosphate deacetylase</fullName>
        <ecNumber evidence="2">3.5.1.25</ecNumber>
    </recommendedName>
</protein>
<dbReference type="GO" id="GO:0046872">
    <property type="term" value="F:metal ion binding"/>
    <property type="evidence" value="ECO:0007669"/>
    <property type="project" value="UniProtKB-KW"/>
</dbReference>
<dbReference type="Gene3D" id="3.20.20.140">
    <property type="entry name" value="Metal-dependent hydrolases"/>
    <property type="match status" value="1"/>
</dbReference>
<organism evidence="14 15">
    <name type="scientific">Aeribacillus pallidus</name>
    <dbReference type="NCBI Taxonomy" id="33936"/>
    <lineage>
        <taxon>Bacteria</taxon>
        <taxon>Bacillati</taxon>
        <taxon>Bacillota</taxon>
        <taxon>Bacilli</taxon>
        <taxon>Bacillales</taxon>
        <taxon>Bacillaceae</taxon>
        <taxon>Aeribacillus</taxon>
    </lineage>
</organism>
<comment type="similarity">
    <text evidence="1 9">Belongs to the metallo-dependent hydrolases superfamily. NagA family.</text>
</comment>
<evidence type="ECO:0000256" key="8">
    <source>
        <dbReference type="ARBA" id="ARBA00060590"/>
    </source>
</evidence>
<dbReference type="SUPFAM" id="SSF51338">
    <property type="entry name" value="Composite domain of metallo-dependent hydrolases"/>
    <property type="match status" value="1"/>
</dbReference>
<evidence type="ECO:0000256" key="11">
    <source>
        <dbReference type="PIRSR" id="PIRSR038994-2"/>
    </source>
</evidence>
<dbReference type="STRING" id="33936.AZI98_14050"/>
<evidence type="ECO:0000256" key="1">
    <source>
        <dbReference type="ARBA" id="ARBA00010716"/>
    </source>
</evidence>
<evidence type="ECO:0000256" key="2">
    <source>
        <dbReference type="ARBA" id="ARBA00011899"/>
    </source>
</evidence>
<dbReference type="PIRSF" id="PIRSF038994">
    <property type="entry name" value="NagA"/>
    <property type="match status" value="1"/>
</dbReference>
<dbReference type="RefSeq" id="WP_063388900.1">
    <property type="nucleotide sequence ID" value="NZ_LWBR01000048.1"/>
</dbReference>
<evidence type="ECO:0000313" key="14">
    <source>
        <dbReference type="EMBL" id="KZN95557.1"/>
    </source>
</evidence>
<keyword evidence="5 9" id="KW-0378">Hydrolase</keyword>
<dbReference type="Pfam" id="PF01979">
    <property type="entry name" value="Amidohydro_1"/>
    <property type="match status" value="1"/>
</dbReference>
<dbReference type="GO" id="GO:0006046">
    <property type="term" value="P:N-acetylglucosamine catabolic process"/>
    <property type="evidence" value="ECO:0007669"/>
    <property type="project" value="TreeGrafter"/>
</dbReference>
<dbReference type="Proteomes" id="UP000076476">
    <property type="component" value="Unassembled WGS sequence"/>
</dbReference>
<comment type="catalytic activity">
    <reaction evidence="7">
        <text>N-acetyl-D-glucosamine 6-phosphate + H2O = D-glucosamine 6-phosphate + acetate</text>
        <dbReference type="Rhea" id="RHEA:22936"/>
        <dbReference type="ChEBI" id="CHEBI:15377"/>
        <dbReference type="ChEBI" id="CHEBI:30089"/>
        <dbReference type="ChEBI" id="CHEBI:57513"/>
        <dbReference type="ChEBI" id="CHEBI:58725"/>
        <dbReference type="EC" id="3.5.1.25"/>
    </reaction>
</comment>
<dbReference type="CDD" id="cd00854">
    <property type="entry name" value="NagA"/>
    <property type="match status" value="1"/>
</dbReference>
<evidence type="ECO:0000259" key="13">
    <source>
        <dbReference type="Pfam" id="PF01979"/>
    </source>
</evidence>
<evidence type="ECO:0000256" key="9">
    <source>
        <dbReference type="PIRNR" id="PIRNR038994"/>
    </source>
</evidence>
<feature type="binding site" evidence="11">
    <location>
        <position position="259"/>
    </location>
    <ligand>
        <name>substrate</name>
    </ligand>
</feature>
<evidence type="ECO:0000313" key="15">
    <source>
        <dbReference type="Proteomes" id="UP000076476"/>
    </source>
</evidence>
<feature type="binding site" evidence="11">
    <location>
        <begin position="315"/>
        <end position="317"/>
    </location>
    <ligand>
        <name>substrate</name>
    </ligand>
</feature>
<evidence type="ECO:0000256" key="3">
    <source>
        <dbReference type="ARBA" id="ARBA00018029"/>
    </source>
</evidence>
<evidence type="ECO:0000256" key="4">
    <source>
        <dbReference type="ARBA" id="ARBA00022723"/>
    </source>
</evidence>
<dbReference type="PANTHER" id="PTHR11113:SF14">
    <property type="entry name" value="N-ACETYLGLUCOSAMINE-6-PHOSPHATE DEACETYLASE"/>
    <property type="match status" value="1"/>
</dbReference>
<keyword evidence="4 12" id="KW-0479">Metal-binding</keyword>
<comment type="cofactor">
    <cofactor evidence="12">
        <name>a divalent metal cation</name>
        <dbReference type="ChEBI" id="CHEBI:60240"/>
    </cofactor>
    <text evidence="12">Binds 1 divalent metal cation per subunit.</text>
</comment>
<evidence type="ECO:0000256" key="5">
    <source>
        <dbReference type="ARBA" id="ARBA00022801"/>
    </source>
</evidence>
<feature type="binding site" evidence="12">
    <location>
        <position position="203"/>
    </location>
    <ligand>
        <name>Zn(2+)</name>
        <dbReference type="ChEBI" id="CHEBI:29105"/>
    </ligand>
</feature>
<dbReference type="AlphaFoldDB" id="A0A161ZRL9"/>
<dbReference type="EMBL" id="LWBR01000048">
    <property type="protein sequence ID" value="KZN95557.1"/>
    <property type="molecule type" value="Genomic_DNA"/>
</dbReference>
<evidence type="ECO:0000256" key="6">
    <source>
        <dbReference type="ARBA" id="ARBA00023277"/>
    </source>
</evidence>
<accession>A0A161ZRL9</accession>
<dbReference type="OrthoDB" id="9776488at2"/>
<sequence length="394" mass="42943">MSKILLSNMTVYAEERVFKNGYVLIENGKILDVGPQEKLAVTDERVEKIESKNNYAVIPGFIDLHIHGAAGADTMDGTDEAIRKMAAALPREGTTSFLATTMTSSEQRIEEALINVRKYMETANEPGYAEVLGVHLEGPFISPKRAGAQHSENILEPNLQLFKKWQHMSGGSIKLVTLAPERKGGIELTDYLKQTGVVASIGHSDASYAEAAKSIQAGITHATHLFNGMSGLHHRKPGAALAVLMHDEVLCEIIADGIHVCPEMVKFAYQNKGNDGLILITDAMRAKCLGKGIYELGGQEVRVNEDRAVLRDGTLAGSILKLNDAAKNMMAYTGCTLQDIIQMAAVNPAKQINVYDRKGSIAKGKDADLVVLNDRLEVVMTFCRGKLTYSQQEM</sequence>
<feature type="domain" description="Amidohydrolase-related" evidence="13">
    <location>
        <begin position="57"/>
        <end position="387"/>
    </location>
</feature>
<feature type="binding site" evidence="12">
    <location>
        <position position="224"/>
    </location>
    <ligand>
        <name>Zn(2+)</name>
        <dbReference type="ChEBI" id="CHEBI:29105"/>
    </ligand>
</feature>
<evidence type="ECO:0000256" key="7">
    <source>
        <dbReference type="ARBA" id="ARBA00047647"/>
    </source>
</evidence>
<dbReference type="GO" id="GO:0008448">
    <property type="term" value="F:N-acetylglucosamine-6-phosphate deacetylase activity"/>
    <property type="evidence" value="ECO:0007669"/>
    <property type="project" value="UniProtKB-EC"/>
</dbReference>
<dbReference type="SUPFAM" id="SSF51556">
    <property type="entry name" value="Metallo-dependent hydrolases"/>
    <property type="match status" value="1"/>
</dbReference>
<feature type="binding site" evidence="12">
    <location>
        <position position="137"/>
    </location>
    <ligand>
        <name>Zn(2+)</name>
        <dbReference type="ChEBI" id="CHEBI:29105"/>
    </ligand>
</feature>